<evidence type="ECO:0000313" key="2">
    <source>
        <dbReference type="EMBL" id="KJJ84449.1"/>
    </source>
</evidence>
<dbReference type="AlphaFoldDB" id="A0A0F0CR04"/>
<reference evidence="2 3" key="1">
    <citation type="submission" date="2015-02" db="EMBL/GenBank/DDBJ databases">
        <title>Single-cell genomics of uncultivated deep-branching MTB reveals a conserved set of magnetosome genes.</title>
        <authorList>
            <person name="Kolinko S."/>
            <person name="Richter M."/>
            <person name="Glockner F.O."/>
            <person name="Brachmann A."/>
            <person name="Schuler D."/>
        </authorList>
    </citation>
    <scope>NUCLEOTIDE SEQUENCE [LARGE SCALE GENOMIC DNA]</scope>
    <source>
        <strain evidence="2">SKK-01</strain>
    </source>
</reference>
<evidence type="ECO:0000256" key="1">
    <source>
        <dbReference type="SAM" id="MobiDB-lite"/>
    </source>
</evidence>
<dbReference type="EMBL" id="JYNY01000352">
    <property type="protein sequence ID" value="KJJ84449.1"/>
    <property type="molecule type" value="Genomic_DNA"/>
</dbReference>
<comment type="caution">
    <text evidence="2">The sequence shown here is derived from an EMBL/GenBank/DDBJ whole genome shotgun (WGS) entry which is preliminary data.</text>
</comment>
<evidence type="ECO:0000313" key="3">
    <source>
        <dbReference type="Proteomes" id="UP000033428"/>
    </source>
</evidence>
<sequence>MSKSSLPSLKNKRENLPSLPLTMTSSWKTSLTVPRAYDLNGQSWE</sequence>
<organism evidence="2 3">
    <name type="scientific">Candidatus Omnitrophus magneticus</name>
    <dbReference type="NCBI Taxonomy" id="1609969"/>
    <lineage>
        <taxon>Bacteria</taxon>
        <taxon>Pseudomonadati</taxon>
        <taxon>Candidatus Omnitrophota</taxon>
        <taxon>Candidatus Omnitrophus</taxon>
    </lineage>
</organism>
<keyword evidence="3" id="KW-1185">Reference proteome</keyword>
<gene>
    <name evidence="2" type="ORF">OMAG_001683</name>
</gene>
<accession>A0A0F0CR04</accession>
<proteinExistence type="predicted"/>
<feature type="region of interest" description="Disordered" evidence="1">
    <location>
        <begin position="1"/>
        <end position="20"/>
    </location>
</feature>
<name>A0A0F0CR04_9BACT</name>
<dbReference type="Proteomes" id="UP000033428">
    <property type="component" value="Unassembled WGS sequence"/>
</dbReference>
<protein>
    <submittedName>
        <fullName evidence="2">Uncharacterized protein</fullName>
    </submittedName>
</protein>